<feature type="transmembrane region" description="Helical" evidence="6">
    <location>
        <begin position="15"/>
        <end position="35"/>
    </location>
</feature>
<feature type="transmembrane region" description="Helical" evidence="6">
    <location>
        <begin position="110"/>
        <end position="131"/>
    </location>
</feature>
<dbReference type="Pfam" id="PF07690">
    <property type="entry name" value="MFS_1"/>
    <property type="match status" value="1"/>
</dbReference>
<dbReference type="GO" id="GO:0005886">
    <property type="term" value="C:plasma membrane"/>
    <property type="evidence" value="ECO:0007669"/>
    <property type="project" value="UniProtKB-SubCell"/>
</dbReference>
<feature type="transmembrane region" description="Helical" evidence="6">
    <location>
        <begin position="339"/>
        <end position="361"/>
    </location>
</feature>
<dbReference type="EMBL" id="LC066376">
    <property type="protein sequence ID" value="BAT27925.1"/>
    <property type="molecule type" value="Genomic_DNA"/>
</dbReference>
<feature type="transmembrane region" description="Helical" evidence="6">
    <location>
        <begin position="55"/>
        <end position="74"/>
    </location>
</feature>
<sequence>MTSLTQIADGDERPAAWAAVISLALGVFGLVTAEFLPVSLLTPMAADLGVSSGTAGQAITATALVAMLAGPGIVIGTRRMDRRRVVIGLTLLLALSNILSATAQSYGILLLARMALGLALGGFWALSAALAMRLVPMHQLARAMAIILTGVSVATVCAAPLGAAIGAAWGWRAAFMAAGAVGLVALAVQVATLPTLPPAGAPGLRVMFGLTRRLRVRLALLTVVLAISGHFAGFTYIRAYLEAVPRMSVETISFVLLAFGIGGFLGNLLGGAGASRSAARTAGTAAFAIAITAFGLVTLGASVPVAAGLTALWGMAFGALPVSLQTYMTRAAPDEAESAGALLVSAFQIAIALGAVAGGLLTDGLGPQGAILLAGAATFLGGITMFGPGRLREAVA</sequence>
<dbReference type="PANTHER" id="PTHR43124">
    <property type="entry name" value="PURINE EFFLUX PUMP PBUE"/>
    <property type="match status" value="1"/>
</dbReference>
<evidence type="ECO:0000256" key="5">
    <source>
        <dbReference type="ARBA" id="ARBA00023136"/>
    </source>
</evidence>
<reference evidence="8" key="1">
    <citation type="journal article" date="2015" name="Proc. Natl. Acad. Sci. U.S.A.">
        <title>Bacterial clade with the ribosomal RNA operon on a small plasmid rather than the chromosome.</title>
        <authorList>
            <person name="Anda M."/>
            <person name="Ohtsubo Y."/>
            <person name="Okubo T."/>
            <person name="Sugawara M."/>
            <person name="Nagata Y."/>
            <person name="Tsuda M."/>
            <person name="Minamisawa K."/>
            <person name="Mitsui H."/>
        </authorList>
    </citation>
    <scope>NUCLEOTIDE SEQUENCE</scope>
    <source>
        <strain evidence="8">JCM 14755</strain>
    </source>
</reference>
<keyword evidence="2" id="KW-1003">Cell membrane</keyword>
<comment type="subcellular location">
    <subcellularLocation>
        <location evidence="1">Cell membrane</location>
        <topology evidence="1">Multi-pass membrane protein</topology>
    </subcellularLocation>
</comment>
<dbReference type="InterPro" id="IPR050189">
    <property type="entry name" value="MFS_Efflux_Transporters"/>
</dbReference>
<dbReference type="GO" id="GO:0015108">
    <property type="term" value="F:chloride transmembrane transporter activity"/>
    <property type="evidence" value="ECO:0007669"/>
    <property type="project" value="InterPro"/>
</dbReference>
<keyword evidence="5 6" id="KW-0472">Membrane</keyword>
<evidence type="ECO:0000256" key="2">
    <source>
        <dbReference type="ARBA" id="ARBA00022475"/>
    </source>
</evidence>
<dbReference type="PROSITE" id="PS50850">
    <property type="entry name" value="MFS"/>
    <property type="match status" value="1"/>
</dbReference>
<dbReference type="InterPro" id="IPR036259">
    <property type="entry name" value="MFS_trans_sf"/>
</dbReference>
<dbReference type="PRINTS" id="PR00762">
    <property type="entry name" value="CLCHANNEL"/>
</dbReference>
<evidence type="ECO:0000256" key="4">
    <source>
        <dbReference type="ARBA" id="ARBA00022989"/>
    </source>
</evidence>
<keyword evidence="4 6" id="KW-1133">Transmembrane helix</keyword>
<evidence type="ECO:0000256" key="1">
    <source>
        <dbReference type="ARBA" id="ARBA00004651"/>
    </source>
</evidence>
<proteinExistence type="predicted"/>
<dbReference type="InterPro" id="IPR001807">
    <property type="entry name" value="ClC"/>
</dbReference>
<organism evidence="8">
    <name type="scientific">Aureimonas frigidaquae</name>
    <dbReference type="NCBI Taxonomy" id="424757"/>
    <lineage>
        <taxon>Bacteria</taxon>
        <taxon>Pseudomonadati</taxon>
        <taxon>Pseudomonadota</taxon>
        <taxon>Alphaproteobacteria</taxon>
        <taxon>Hyphomicrobiales</taxon>
        <taxon>Aurantimonadaceae</taxon>
        <taxon>Aureimonas</taxon>
    </lineage>
</organism>
<dbReference type="PANTHER" id="PTHR43124:SF5">
    <property type="entry name" value="PURINE RIBONUCLEOSIDE EFFLUX PUMP NEPI"/>
    <property type="match status" value="1"/>
</dbReference>
<protein>
    <recommendedName>
        <fullName evidence="7">Major facilitator superfamily (MFS) profile domain-containing protein</fullName>
    </recommendedName>
</protein>
<evidence type="ECO:0000259" key="7">
    <source>
        <dbReference type="PROSITE" id="PS50850"/>
    </source>
</evidence>
<dbReference type="SUPFAM" id="SSF103473">
    <property type="entry name" value="MFS general substrate transporter"/>
    <property type="match status" value="1"/>
</dbReference>
<dbReference type="CDD" id="cd17324">
    <property type="entry name" value="MFS_NepI_like"/>
    <property type="match status" value="1"/>
</dbReference>
<feature type="transmembrane region" description="Helical" evidence="6">
    <location>
        <begin position="282"/>
        <end position="301"/>
    </location>
</feature>
<feature type="transmembrane region" description="Helical" evidence="6">
    <location>
        <begin position="307"/>
        <end position="327"/>
    </location>
</feature>
<accession>A0A0P0Z1M0</accession>
<dbReference type="Gene3D" id="1.20.1250.20">
    <property type="entry name" value="MFS general substrate transporter like domains"/>
    <property type="match status" value="1"/>
</dbReference>
<dbReference type="InterPro" id="IPR011701">
    <property type="entry name" value="MFS"/>
</dbReference>
<name>A0A0P0Z1M0_9HYPH</name>
<evidence type="ECO:0000256" key="6">
    <source>
        <dbReference type="SAM" id="Phobius"/>
    </source>
</evidence>
<evidence type="ECO:0000313" key="8">
    <source>
        <dbReference type="EMBL" id="BAT27925.1"/>
    </source>
</evidence>
<feature type="transmembrane region" description="Helical" evidence="6">
    <location>
        <begin position="367"/>
        <end position="387"/>
    </location>
</feature>
<dbReference type="AlphaFoldDB" id="A0A0P0Z1M0"/>
<feature type="transmembrane region" description="Helical" evidence="6">
    <location>
        <begin position="251"/>
        <end position="270"/>
    </location>
</feature>
<feature type="transmembrane region" description="Helical" evidence="6">
    <location>
        <begin position="86"/>
        <end position="104"/>
    </location>
</feature>
<feature type="transmembrane region" description="Helical" evidence="6">
    <location>
        <begin position="143"/>
        <end position="169"/>
    </location>
</feature>
<feature type="transmembrane region" description="Helical" evidence="6">
    <location>
        <begin position="175"/>
        <end position="197"/>
    </location>
</feature>
<keyword evidence="3 6" id="KW-0812">Transmembrane</keyword>
<feature type="transmembrane region" description="Helical" evidence="6">
    <location>
        <begin position="218"/>
        <end position="239"/>
    </location>
</feature>
<feature type="domain" description="Major facilitator superfamily (MFS) profile" evidence="7">
    <location>
        <begin position="19"/>
        <end position="393"/>
    </location>
</feature>
<dbReference type="InterPro" id="IPR020846">
    <property type="entry name" value="MFS_dom"/>
</dbReference>
<evidence type="ECO:0000256" key="3">
    <source>
        <dbReference type="ARBA" id="ARBA00022692"/>
    </source>
</evidence>